<evidence type="ECO:0000313" key="9">
    <source>
        <dbReference type="EMBL" id="AQS40367.1"/>
    </source>
</evidence>
<evidence type="ECO:0000256" key="5">
    <source>
        <dbReference type="ARBA" id="ARBA00023004"/>
    </source>
</evidence>
<dbReference type="EMBL" id="CP014782">
    <property type="protein sequence ID" value="AQS40367.1"/>
    <property type="molecule type" value="Genomic_DNA"/>
</dbReference>
<keyword evidence="7" id="KW-0732">Signal</keyword>
<keyword evidence="1" id="KW-0813">Transport</keyword>
<dbReference type="PROSITE" id="PS51007">
    <property type="entry name" value="CYTC"/>
    <property type="match status" value="1"/>
</dbReference>
<keyword evidence="5 6" id="KW-0408">Iron</keyword>
<keyword evidence="2 6" id="KW-0349">Heme</keyword>
<proteinExistence type="predicted"/>
<keyword evidence="3 6" id="KW-0479">Metal-binding</keyword>
<dbReference type="SUPFAM" id="SSF46626">
    <property type="entry name" value="Cytochrome c"/>
    <property type="match status" value="1"/>
</dbReference>
<dbReference type="Proteomes" id="UP000189545">
    <property type="component" value="Chromosome"/>
</dbReference>
<dbReference type="Pfam" id="PF13442">
    <property type="entry name" value="Cytochrome_CBB3"/>
    <property type="match status" value="1"/>
</dbReference>
<gene>
    <name evidence="9" type="ORF">Sps_05298</name>
</gene>
<dbReference type="AlphaFoldDB" id="A0A1S6HXR2"/>
<dbReference type="PRINTS" id="PR00607">
    <property type="entry name" value="CYTCHROMECIE"/>
</dbReference>
<evidence type="ECO:0000256" key="6">
    <source>
        <dbReference type="PROSITE-ProRule" id="PRU00433"/>
    </source>
</evidence>
<evidence type="ECO:0000256" key="3">
    <source>
        <dbReference type="ARBA" id="ARBA00022723"/>
    </source>
</evidence>
<evidence type="ECO:0000256" key="2">
    <source>
        <dbReference type="ARBA" id="ARBA00022617"/>
    </source>
</evidence>
<feature type="domain" description="Cytochrome c" evidence="8">
    <location>
        <begin position="21"/>
        <end position="101"/>
    </location>
</feature>
<dbReference type="RefSeq" id="WP_077755165.1">
    <property type="nucleotide sequence ID" value="NZ_CP014782.1"/>
</dbReference>
<dbReference type="InterPro" id="IPR036909">
    <property type="entry name" value="Cyt_c-like_dom_sf"/>
</dbReference>
<feature type="chain" id="PRO_5013363315" evidence="7">
    <location>
        <begin position="24"/>
        <end position="101"/>
    </location>
</feature>
<feature type="signal peptide" evidence="7">
    <location>
        <begin position="1"/>
        <end position="23"/>
    </location>
</feature>
<evidence type="ECO:0000259" key="8">
    <source>
        <dbReference type="PROSITE" id="PS51007"/>
    </source>
</evidence>
<dbReference type="GO" id="GO:0005506">
    <property type="term" value="F:iron ion binding"/>
    <property type="evidence" value="ECO:0007669"/>
    <property type="project" value="InterPro"/>
</dbReference>
<sequence>MKKSLILMIVTTIAVSLSIQALARDAQEIYNKTCAACHAAGAAGAPKTGDVAAWRPRLDKGMPALLASANNGTGAMPPKGLCMDCTDEEFTALIKYMSTAK</sequence>
<dbReference type="KEGG" id="spsw:Sps_05298"/>
<evidence type="ECO:0000256" key="4">
    <source>
        <dbReference type="ARBA" id="ARBA00022982"/>
    </source>
</evidence>
<dbReference type="PANTHER" id="PTHR40942:SF2">
    <property type="entry name" value="CYTOCHROME-RELATED"/>
    <property type="match status" value="1"/>
</dbReference>
<evidence type="ECO:0000256" key="7">
    <source>
        <dbReference type="SAM" id="SignalP"/>
    </source>
</evidence>
<dbReference type="GO" id="GO:0020037">
    <property type="term" value="F:heme binding"/>
    <property type="evidence" value="ECO:0007669"/>
    <property type="project" value="InterPro"/>
</dbReference>
<keyword evidence="4" id="KW-0249">Electron transport</keyword>
<evidence type="ECO:0000313" key="10">
    <source>
        <dbReference type="Proteomes" id="UP000189545"/>
    </source>
</evidence>
<protein>
    <submittedName>
        <fullName evidence="9">Cytochrome C oxidase, cbb3-type, subunit III</fullName>
    </submittedName>
</protein>
<reference evidence="9 10" key="1">
    <citation type="submission" date="2016-03" db="EMBL/GenBank/DDBJ databases">
        <title>Complete genome sequence of Shewanella psychrophila WP2, a deep sea bacterium isolated from west Pacific sediment.</title>
        <authorList>
            <person name="Xu G."/>
            <person name="Jian H."/>
        </authorList>
    </citation>
    <scope>NUCLEOTIDE SEQUENCE [LARGE SCALE GENOMIC DNA]</scope>
    <source>
        <strain evidence="9 10">WP2</strain>
    </source>
</reference>
<keyword evidence="10" id="KW-1185">Reference proteome</keyword>
<dbReference type="STRING" id="225848.Sps_05298"/>
<dbReference type="InterPro" id="IPR002323">
    <property type="entry name" value="Cyt_CIE"/>
</dbReference>
<name>A0A1S6HXR2_9GAMM</name>
<organism evidence="9 10">
    <name type="scientific">Shewanella psychrophila</name>
    <dbReference type="NCBI Taxonomy" id="225848"/>
    <lineage>
        <taxon>Bacteria</taxon>
        <taxon>Pseudomonadati</taxon>
        <taxon>Pseudomonadota</taxon>
        <taxon>Gammaproteobacteria</taxon>
        <taxon>Alteromonadales</taxon>
        <taxon>Shewanellaceae</taxon>
        <taxon>Shewanella</taxon>
    </lineage>
</organism>
<dbReference type="GO" id="GO:0009055">
    <property type="term" value="F:electron transfer activity"/>
    <property type="evidence" value="ECO:0007669"/>
    <property type="project" value="InterPro"/>
</dbReference>
<accession>A0A1S6HXR2</accession>
<dbReference type="OrthoDB" id="9814708at2"/>
<dbReference type="PANTHER" id="PTHR40942">
    <property type="match status" value="1"/>
</dbReference>
<evidence type="ECO:0000256" key="1">
    <source>
        <dbReference type="ARBA" id="ARBA00022448"/>
    </source>
</evidence>
<dbReference type="Gene3D" id="1.10.760.10">
    <property type="entry name" value="Cytochrome c-like domain"/>
    <property type="match status" value="1"/>
</dbReference>
<dbReference type="InterPro" id="IPR009056">
    <property type="entry name" value="Cyt_c-like_dom"/>
</dbReference>